<sequence length="84" mass="9658">MPFIWNFLIKKLHTCLGALEIVYGSGSEKNNIIFKKLNKILNRMVCLIRFFSNGLSTENPKLLGIGKIGIPLKHCNDKYENYNK</sequence>
<keyword evidence="1" id="KW-0732">Signal</keyword>
<dbReference type="AlphaFoldDB" id="A0A3M7QG11"/>
<gene>
    <name evidence="2" type="ORF">BpHYR1_021061</name>
</gene>
<dbReference type="EMBL" id="REGN01006257">
    <property type="protein sequence ID" value="RNA10219.1"/>
    <property type="molecule type" value="Genomic_DNA"/>
</dbReference>
<keyword evidence="3" id="KW-1185">Reference proteome</keyword>
<reference evidence="2 3" key="1">
    <citation type="journal article" date="2018" name="Sci. Rep.">
        <title>Genomic signatures of local adaptation to the degree of environmental predictability in rotifers.</title>
        <authorList>
            <person name="Franch-Gras L."/>
            <person name="Hahn C."/>
            <person name="Garcia-Roger E.M."/>
            <person name="Carmona M.J."/>
            <person name="Serra M."/>
            <person name="Gomez A."/>
        </authorList>
    </citation>
    <scope>NUCLEOTIDE SEQUENCE [LARGE SCALE GENOMIC DNA]</scope>
    <source>
        <strain evidence="2">HYR1</strain>
    </source>
</reference>
<evidence type="ECO:0000313" key="3">
    <source>
        <dbReference type="Proteomes" id="UP000276133"/>
    </source>
</evidence>
<name>A0A3M7QG11_BRAPC</name>
<comment type="caution">
    <text evidence="2">The sequence shown here is derived from an EMBL/GenBank/DDBJ whole genome shotgun (WGS) entry which is preliminary data.</text>
</comment>
<organism evidence="2 3">
    <name type="scientific">Brachionus plicatilis</name>
    <name type="common">Marine rotifer</name>
    <name type="synonym">Brachionus muelleri</name>
    <dbReference type="NCBI Taxonomy" id="10195"/>
    <lineage>
        <taxon>Eukaryota</taxon>
        <taxon>Metazoa</taxon>
        <taxon>Spiralia</taxon>
        <taxon>Gnathifera</taxon>
        <taxon>Rotifera</taxon>
        <taxon>Eurotatoria</taxon>
        <taxon>Monogononta</taxon>
        <taxon>Pseudotrocha</taxon>
        <taxon>Ploima</taxon>
        <taxon>Brachionidae</taxon>
        <taxon>Brachionus</taxon>
    </lineage>
</organism>
<evidence type="ECO:0000313" key="2">
    <source>
        <dbReference type="EMBL" id="RNA10219.1"/>
    </source>
</evidence>
<proteinExistence type="predicted"/>
<dbReference type="Proteomes" id="UP000276133">
    <property type="component" value="Unassembled WGS sequence"/>
</dbReference>
<feature type="chain" id="PRO_5018081632" evidence="1">
    <location>
        <begin position="18"/>
        <end position="84"/>
    </location>
</feature>
<protein>
    <submittedName>
        <fullName evidence="2">Uncharacterized protein</fullName>
    </submittedName>
</protein>
<accession>A0A3M7QG11</accession>
<evidence type="ECO:0000256" key="1">
    <source>
        <dbReference type="SAM" id="SignalP"/>
    </source>
</evidence>
<feature type="signal peptide" evidence="1">
    <location>
        <begin position="1"/>
        <end position="17"/>
    </location>
</feature>